<feature type="region of interest" description="Disordered" evidence="1">
    <location>
        <begin position="124"/>
        <end position="176"/>
    </location>
</feature>
<reference evidence="2" key="2">
    <citation type="submission" date="2021-02" db="EMBL/GenBank/DDBJ databases">
        <title>Aspergillus chevalieri M1 genome sequence.</title>
        <authorList>
            <person name="Kadooka C."/>
            <person name="Mori K."/>
            <person name="Futagami T."/>
        </authorList>
    </citation>
    <scope>NUCLEOTIDE SEQUENCE</scope>
    <source>
        <strain evidence="2">M1</strain>
    </source>
</reference>
<sequence>MPASPPNPNCNPPLQTLVDSLVQKYQGASPSPVLLDLLHKPDQYALLVNALYRQISLIKRRSQALEDCQITIYDKALLELSMEGCYPIQTGVVELYLAEFLGLDETEDVKDALGKHVALQNVLSTRESESNPYTTRSKREPTSPRIKHEEPTKSETHSSPITTSSSSSSKTSPQLNERVTRMLAVYHRAKEDYQRIKRRDNVEPLHAVRFLRDTAENTILYLRANGFFDHELIPELESMFDYARDKAAQLSGGRKRHFDDDRERQRERDRVWNRRGESGEKRSRSGRVIDSYRPGYLSK</sequence>
<name>A0A7R7ZQ24_ASPCH</name>
<evidence type="ECO:0000256" key="1">
    <source>
        <dbReference type="SAM" id="MobiDB-lite"/>
    </source>
</evidence>
<reference evidence="2" key="1">
    <citation type="submission" date="2021-01" db="EMBL/GenBank/DDBJ databases">
        <authorList>
            <consortium name="Aspergillus chevalieri M1 genome sequencing consortium"/>
            <person name="Kazuki M."/>
            <person name="Futagami T."/>
        </authorList>
    </citation>
    <scope>NUCLEOTIDE SEQUENCE</scope>
    <source>
        <strain evidence="2">M1</strain>
    </source>
</reference>
<evidence type="ECO:0000313" key="2">
    <source>
        <dbReference type="EMBL" id="BCR90575.1"/>
    </source>
</evidence>
<feature type="compositionally biased region" description="Polar residues" evidence="1">
    <location>
        <begin position="124"/>
        <end position="135"/>
    </location>
</feature>
<evidence type="ECO:0000313" key="3">
    <source>
        <dbReference type="Proteomes" id="UP000637239"/>
    </source>
</evidence>
<dbReference type="KEGG" id="ache:ACHE_60461S"/>
<feature type="region of interest" description="Disordered" evidence="1">
    <location>
        <begin position="251"/>
        <end position="299"/>
    </location>
</feature>
<dbReference type="EMBL" id="AP024421">
    <property type="protein sequence ID" value="BCR90575.1"/>
    <property type="molecule type" value="Genomic_DNA"/>
</dbReference>
<dbReference type="AlphaFoldDB" id="A0A7R7ZQ24"/>
<keyword evidence="3" id="KW-1185">Reference proteome</keyword>
<protein>
    <submittedName>
        <fullName evidence="2">Uncharacterized protein</fullName>
    </submittedName>
</protein>
<feature type="compositionally biased region" description="Basic and acidic residues" evidence="1">
    <location>
        <begin position="137"/>
        <end position="156"/>
    </location>
</feature>
<dbReference type="GeneID" id="66984933"/>
<gene>
    <name evidence="2" type="ORF">ACHE_60461S</name>
</gene>
<proteinExistence type="predicted"/>
<feature type="compositionally biased region" description="Low complexity" evidence="1">
    <location>
        <begin position="157"/>
        <end position="172"/>
    </location>
</feature>
<dbReference type="RefSeq" id="XP_043139097.1">
    <property type="nucleotide sequence ID" value="XM_043281638.1"/>
</dbReference>
<feature type="compositionally biased region" description="Basic and acidic residues" evidence="1">
    <location>
        <begin position="257"/>
        <end position="283"/>
    </location>
</feature>
<organism evidence="2 3">
    <name type="scientific">Aspergillus chevalieri</name>
    <name type="common">Eurotium chevalieri</name>
    <dbReference type="NCBI Taxonomy" id="182096"/>
    <lineage>
        <taxon>Eukaryota</taxon>
        <taxon>Fungi</taxon>
        <taxon>Dikarya</taxon>
        <taxon>Ascomycota</taxon>
        <taxon>Pezizomycotina</taxon>
        <taxon>Eurotiomycetes</taxon>
        <taxon>Eurotiomycetidae</taxon>
        <taxon>Eurotiales</taxon>
        <taxon>Aspergillaceae</taxon>
        <taxon>Aspergillus</taxon>
        <taxon>Aspergillus subgen. Aspergillus</taxon>
    </lineage>
</organism>
<accession>A0A7R7ZQ24</accession>
<dbReference type="Proteomes" id="UP000637239">
    <property type="component" value="Chromosome 6"/>
</dbReference>